<evidence type="ECO:0000313" key="2">
    <source>
        <dbReference type="EMBL" id="MBX13325.1"/>
    </source>
</evidence>
<dbReference type="AlphaFoldDB" id="A0A2P2L5V5"/>
<protein>
    <submittedName>
        <fullName evidence="2">Thiosulfate/3-mercaptopyruvate sulfurtransferase 1-like</fullName>
    </submittedName>
</protein>
<reference evidence="2" key="1">
    <citation type="submission" date="2018-02" db="EMBL/GenBank/DDBJ databases">
        <title>Rhizophora mucronata_Transcriptome.</title>
        <authorList>
            <person name="Meera S.P."/>
            <person name="Sreeshan A."/>
            <person name="Augustine A."/>
        </authorList>
    </citation>
    <scope>NUCLEOTIDE SEQUENCE</scope>
    <source>
        <tissue evidence="2">Leaf</tissue>
    </source>
</reference>
<keyword evidence="2" id="KW-0670">Pyruvate</keyword>
<dbReference type="EMBL" id="GGEC01032841">
    <property type="protein sequence ID" value="MBX13325.1"/>
    <property type="molecule type" value="Transcribed_RNA"/>
</dbReference>
<keyword evidence="1" id="KW-0812">Transmembrane</keyword>
<feature type="transmembrane region" description="Helical" evidence="1">
    <location>
        <begin position="12"/>
        <end position="33"/>
    </location>
</feature>
<keyword evidence="1" id="KW-1133">Transmembrane helix</keyword>
<sequence length="59" mass="6274">MKRVVPKIVGNKTSIAIIILSCTCIVLVAFLSPYSSTSASIPFSISSSIFSFSSLLFSL</sequence>
<keyword evidence="2" id="KW-0808">Transferase</keyword>
<keyword evidence="1" id="KW-0472">Membrane</keyword>
<accession>A0A2P2L5V5</accession>
<evidence type="ECO:0000256" key="1">
    <source>
        <dbReference type="SAM" id="Phobius"/>
    </source>
</evidence>
<proteinExistence type="predicted"/>
<dbReference type="GO" id="GO:0016740">
    <property type="term" value="F:transferase activity"/>
    <property type="evidence" value="ECO:0007669"/>
    <property type="project" value="UniProtKB-KW"/>
</dbReference>
<organism evidence="2">
    <name type="scientific">Rhizophora mucronata</name>
    <name type="common">Asiatic mangrove</name>
    <dbReference type="NCBI Taxonomy" id="61149"/>
    <lineage>
        <taxon>Eukaryota</taxon>
        <taxon>Viridiplantae</taxon>
        <taxon>Streptophyta</taxon>
        <taxon>Embryophyta</taxon>
        <taxon>Tracheophyta</taxon>
        <taxon>Spermatophyta</taxon>
        <taxon>Magnoliopsida</taxon>
        <taxon>eudicotyledons</taxon>
        <taxon>Gunneridae</taxon>
        <taxon>Pentapetalae</taxon>
        <taxon>rosids</taxon>
        <taxon>fabids</taxon>
        <taxon>Malpighiales</taxon>
        <taxon>Rhizophoraceae</taxon>
        <taxon>Rhizophora</taxon>
    </lineage>
</organism>
<name>A0A2P2L5V5_RHIMU</name>